<dbReference type="Gene3D" id="3.40.50.360">
    <property type="match status" value="1"/>
</dbReference>
<dbReference type="AlphaFoldDB" id="A0A0R1SFM8"/>
<dbReference type="PATRIC" id="fig|1423739.3.peg.257"/>
<evidence type="ECO:0000256" key="1">
    <source>
        <dbReference type="SAM" id="SignalP"/>
    </source>
</evidence>
<feature type="domain" description="Flavodoxin-like" evidence="2">
    <location>
        <begin position="51"/>
        <end position="173"/>
    </location>
</feature>
<dbReference type="RefSeq" id="WP_057864833.1">
    <property type="nucleotide sequence ID" value="NZ_AZEY01000068.1"/>
</dbReference>
<dbReference type="STRING" id="1423739.FC85_GL000245"/>
<accession>A0A0R1SFM8</accession>
<protein>
    <submittedName>
        <fullName evidence="3">Flavodoxin</fullName>
    </submittedName>
</protein>
<evidence type="ECO:0000313" key="3">
    <source>
        <dbReference type="EMBL" id="KRL65418.1"/>
    </source>
</evidence>
<gene>
    <name evidence="3" type="ORF">FC85_GL000245</name>
</gene>
<reference evidence="3 4" key="1">
    <citation type="journal article" date="2015" name="Genome Announc.">
        <title>Expanding the biotechnology potential of lactobacilli through comparative genomics of 213 strains and associated genera.</title>
        <authorList>
            <person name="Sun Z."/>
            <person name="Harris H.M."/>
            <person name="McCann A."/>
            <person name="Guo C."/>
            <person name="Argimon S."/>
            <person name="Zhang W."/>
            <person name="Yang X."/>
            <person name="Jeffery I.B."/>
            <person name="Cooney J.C."/>
            <person name="Kagawa T.F."/>
            <person name="Liu W."/>
            <person name="Song Y."/>
            <person name="Salvetti E."/>
            <person name="Wrobel A."/>
            <person name="Rasinkangas P."/>
            <person name="Parkhill J."/>
            <person name="Rea M.C."/>
            <person name="O'Sullivan O."/>
            <person name="Ritari J."/>
            <person name="Douillard F.P."/>
            <person name="Paul Ross R."/>
            <person name="Yang R."/>
            <person name="Briner A.E."/>
            <person name="Felis G.E."/>
            <person name="de Vos W.M."/>
            <person name="Barrangou R."/>
            <person name="Klaenhammer T.R."/>
            <person name="Caufield P.W."/>
            <person name="Cui Y."/>
            <person name="Zhang H."/>
            <person name="O'Toole P.W."/>
        </authorList>
    </citation>
    <scope>NUCLEOTIDE SEQUENCE [LARGE SCALE GENOMIC DNA]</scope>
    <source>
        <strain evidence="3 4">DSM 14421</strain>
    </source>
</reference>
<dbReference type="Proteomes" id="UP000052013">
    <property type="component" value="Unassembled WGS sequence"/>
</dbReference>
<comment type="caution">
    <text evidence="3">The sequence shown here is derived from an EMBL/GenBank/DDBJ whole genome shotgun (WGS) entry which is preliminary data.</text>
</comment>
<evidence type="ECO:0000313" key="4">
    <source>
        <dbReference type="Proteomes" id="UP000052013"/>
    </source>
</evidence>
<dbReference type="EMBL" id="AZEY01000068">
    <property type="protein sequence ID" value="KRL65418.1"/>
    <property type="molecule type" value="Genomic_DNA"/>
</dbReference>
<dbReference type="Pfam" id="PF12682">
    <property type="entry name" value="Flavodoxin_4"/>
    <property type="match status" value="1"/>
</dbReference>
<organism evidence="3 4">
    <name type="scientific">Lentilactobacillus diolivorans DSM 14421</name>
    <dbReference type="NCBI Taxonomy" id="1423739"/>
    <lineage>
        <taxon>Bacteria</taxon>
        <taxon>Bacillati</taxon>
        <taxon>Bacillota</taxon>
        <taxon>Bacilli</taxon>
        <taxon>Lactobacillales</taxon>
        <taxon>Lactobacillaceae</taxon>
        <taxon>Lentilactobacillus</taxon>
    </lineage>
</organism>
<sequence length="205" mass="22946">MRKISLIIVGVIAAAGVLTGLYFAHAATTSKNSSDVSRTKQETGKSHQGNKKLIIYFSASGTTKAAAEVIQSKTGADIVRLQPKEKYPDDYNNLVKVAKNQLDNGIHPAIKTTIPNLKRYRTILVGFPTWWHQPPMIIHSLFDRYNFSNKIIVPFTTSSSDPISRSMPEMRKLTQADGAKITSGFRYDNNDDDLDNFLRNHHLNQ</sequence>
<dbReference type="GO" id="GO:0009055">
    <property type="term" value="F:electron transfer activity"/>
    <property type="evidence" value="ECO:0007669"/>
    <property type="project" value="InterPro"/>
</dbReference>
<dbReference type="InterPro" id="IPR008254">
    <property type="entry name" value="Flavodoxin/NO_synth"/>
</dbReference>
<dbReference type="PANTHER" id="PTHR39201">
    <property type="entry name" value="EXPORTED PROTEIN-RELATED"/>
    <property type="match status" value="1"/>
</dbReference>
<proteinExistence type="predicted"/>
<dbReference type="GO" id="GO:0010181">
    <property type="term" value="F:FMN binding"/>
    <property type="evidence" value="ECO:0007669"/>
    <property type="project" value="InterPro"/>
</dbReference>
<dbReference type="PROSITE" id="PS00201">
    <property type="entry name" value="FLAVODOXIN"/>
    <property type="match status" value="1"/>
</dbReference>
<keyword evidence="1" id="KW-0732">Signal</keyword>
<dbReference type="InterPro" id="IPR001226">
    <property type="entry name" value="Flavodoxin_CS"/>
</dbReference>
<dbReference type="SUPFAM" id="SSF52218">
    <property type="entry name" value="Flavoproteins"/>
    <property type="match status" value="1"/>
</dbReference>
<feature type="chain" id="PRO_5006410555" evidence="1">
    <location>
        <begin position="27"/>
        <end position="205"/>
    </location>
</feature>
<dbReference type="PANTHER" id="PTHR39201:SF1">
    <property type="entry name" value="FLAVODOXIN-LIKE DOMAIN-CONTAINING PROTEIN"/>
    <property type="match status" value="1"/>
</dbReference>
<feature type="signal peptide" evidence="1">
    <location>
        <begin position="1"/>
        <end position="26"/>
    </location>
</feature>
<dbReference type="InterPro" id="IPR029039">
    <property type="entry name" value="Flavoprotein-like_sf"/>
</dbReference>
<evidence type="ECO:0000259" key="2">
    <source>
        <dbReference type="Pfam" id="PF12682"/>
    </source>
</evidence>
<dbReference type="GO" id="GO:0016651">
    <property type="term" value="F:oxidoreductase activity, acting on NAD(P)H"/>
    <property type="evidence" value="ECO:0007669"/>
    <property type="project" value="UniProtKB-ARBA"/>
</dbReference>
<name>A0A0R1SFM8_9LACO</name>